<dbReference type="UniPathway" id="UPA00557">
    <property type="reaction ID" value="UER00614"/>
</dbReference>
<evidence type="ECO:0000256" key="3">
    <source>
        <dbReference type="ARBA" id="ARBA00005119"/>
    </source>
</evidence>
<evidence type="ECO:0000256" key="1">
    <source>
        <dbReference type="ARBA" id="ARBA00001698"/>
    </source>
</evidence>
<evidence type="ECO:0000256" key="6">
    <source>
        <dbReference type="ARBA" id="ARBA00012487"/>
    </source>
</evidence>
<keyword evidence="21" id="KW-1185">Reference proteome</keyword>
<comment type="catalytic activity">
    <reaction evidence="1 18">
        <text>a 1,2-diacyl-sn-glycero-3-phosphate + CTP + H(+) = a CDP-1,2-diacyl-sn-glycerol + diphosphate</text>
        <dbReference type="Rhea" id="RHEA:16229"/>
        <dbReference type="ChEBI" id="CHEBI:15378"/>
        <dbReference type="ChEBI" id="CHEBI:33019"/>
        <dbReference type="ChEBI" id="CHEBI:37563"/>
        <dbReference type="ChEBI" id="CHEBI:58332"/>
        <dbReference type="ChEBI" id="CHEBI:58608"/>
        <dbReference type="EC" id="2.7.7.41"/>
    </reaction>
</comment>
<dbReference type="KEGG" id="amah:DLM_1971"/>
<evidence type="ECO:0000256" key="15">
    <source>
        <dbReference type="ARBA" id="ARBA00023136"/>
    </source>
</evidence>
<feature type="transmembrane region" description="Helical" evidence="19">
    <location>
        <begin position="202"/>
        <end position="222"/>
    </location>
</feature>
<keyword evidence="15 19" id="KW-0472">Membrane</keyword>
<feature type="transmembrane region" description="Helical" evidence="19">
    <location>
        <begin position="134"/>
        <end position="154"/>
    </location>
</feature>
<keyword evidence="17" id="KW-1208">Phospholipid metabolism</keyword>
<proteinExistence type="inferred from homology"/>
<keyword evidence="11 18" id="KW-0812">Transmembrane</keyword>
<evidence type="ECO:0000256" key="19">
    <source>
        <dbReference type="SAM" id="Phobius"/>
    </source>
</evidence>
<feature type="transmembrane region" description="Helical" evidence="19">
    <location>
        <begin position="175"/>
        <end position="196"/>
    </location>
</feature>
<keyword evidence="14" id="KW-0443">Lipid metabolism</keyword>
<evidence type="ECO:0000256" key="13">
    <source>
        <dbReference type="ARBA" id="ARBA00022989"/>
    </source>
</evidence>
<evidence type="ECO:0000256" key="9">
    <source>
        <dbReference type="ARBA" id="ARBA00022516"/>
    </source>
</evidence>
<keyword evidence="9" id="KW-0444">Lipid biosynthesis</keyword>
<keyword evidence="12 18" id="KW-0548">Nucleotidyltransferase</keyword>
<dbReference type="InterPro" id="IPR000374">
    <property type="entry name" value="PC_trans"/>
</dbReference>
<reference evidence="21" key="1">
    <citation type="journal article" date="2017" name="Biotechnol. Biofuels">
        <title>Evaluation of environmental bacterial communities as a factor affecting the growth of duckweed Lemna minor.</title>
        <authorList>
            <person name="Ishizawa H."/>
            <person name="Kuroda M."/>
            <person name="Morikawa M."/>
            <person name="Ike M."/>
        </authorList>
    </citation>
    <scope>NUCLEOTIDE SEQUENCE [LARGE SCALE GENOMIC DNA]</scope>
    <source>
        <strain evidence="21">H3</strain>
    </source>
</reference>
<dbReference type="RefSeq" id="WP_089083218.1">
    <property type="nucleotide sequence ID" value="NZ_AP018823.1"/>
</dbReference>
<dbReference type="OrthoDB" id="9799199at2"/>
<comment type="pathway">
    <text evidence="3 18">Phospholipid metabolism; CDP-diacylglycerol biosynthesis; CDP-diacylglycerol from sn-glycerol 3-phosphate: step 3/3.</text>
</comment>
<evidence type="ECO:0000256" key="11">
    <source>
        <dbReference type="ARBA" id="ARBA00022692"/>
    </source>
</evidence>
<protein>
    <recommendedName>
        <fullName evidence="7 18">Phosphatidate cytidylyltransferase</fullName>
        <ecNumber evidence="6 18">2.7.7.41</ecNumber>
    </recommendedName>
</protein>
<feature type="transmembrane region" description="Helical" evidence="19">
    <location>
        <begin position="77"/>
        <end position="96"/>
    </location>
</feature>
<gene>
    <name evidence="20" type="ORF">DLM_1971</name>
</gene>
<evidence type="ECO:0000256" key="2">
    <source>
        <dbReference type="ARBA" id="ARBA00004651"/>
    </source>
</evidence>
<keyword evidence="16" id="KW-0594">Phospholipid biosynthesis</keyword>
<comment type="pathway">
    <text evidence="4">Lipid metabolism.</text>
</comment>
<feature type="transmembrane region" description="Helical" evidence="19">
    <location>
        <begin position="12"/>
        <end position="40"/>
    </location>
</feature>
<evidence type="ECO:0000256" key="8">
    <source>
        <dbReference type="ARBA" id="ARBA00022475"/>
    </source>
</evidence>
<dbReference type="PROSITE" id="PS01315">
    <property type="entry name" value="CDS"/>
    <property type="match status" value="1"/>
</dbReference>
<dbReference type="EMBL" id="AP018823">
    <property type="protein sequence ID" value="BBF85587.1"/>
    <property type="molecule type" value="Genomic_DNA"/>
</dbReference>
<evidence type="ECO:0000256" key="4">
    <source>
        <dbReference type="ARBA" id="ARBA00005189"/>
    </source>
</evidence>
<dbReference type="PANTHER" id="PTHR46382:SF1">
    <property type="entry name" value="PHOSPHATIDATE CYTIDYLYLTRANSFERASE"/>
    <property type="match status" value="1"/>
</dbReference>
<reference evidence="21" key="3">
    <citation type="journal article" date="2017" name="Plant Physiol. Biochem.">
        <title>Differential oxidative and antioxidative response of duckweed Lemna minor toward plant growth promoting/inhibiting bacteria.</title>
        <authorList>
            <person name="Ishizawa H."/>
            <person name="Kuroda M."/>
            <person name="Morikawa M."/>
            <person name="Ike M."/>
        </authorList>
    </citation>
    <scope>NUCLEOTIDE SEQUENCE [LARGE SCALE GENOMIC DNA]</scope>
    <source>
        <strain evidence="21">H3</strain>
    </source>
</reference>
<name>A0A3G9GJ81_9NEIS</name>
<evidence type="ECO:0000313" key="21">
    <source>
        <dbReference type="Proteomes" id="UP000198290"/>
    </source>
</evidence>
<organism evidence="20 21">
    <name type="scientific">Aquitalea magnusonii</name>
    <dbReference type="NCBI Taxonomy" id="332411"/>
    <lineage>
        <taxon>Bacteria</taxon>
        <taxon>Pseudomonadati</taxon>
        <taxon>Pseudomonadota</taxon>
        <taxon>Betaproteobacteria</taxon>
        <taxon>Neisseriales</taxon>
        <taxon>Chromobacteriaceae</taxon>
        <taxon>Aquitalea</taxon>
    </lineage>
</organism>
<dbReference type="AlphaFoldDB" id="A0A3G9GJ81"/>
<evidence type="ECO:0000256" key="14">
    <source>
        <dbReference type="ARBA" id="ARBA00023098"/>
    </source>
</evidence>
<dbReference type="Proteomes" id="UP000198290">
    <property type="component" value="Chromosome"/>
</dbReference>
<evidence type="ECO:0000256" key="7">
    <source>
        <dbReference type="ARBA" id="ARBA00019373"/>
    </source>
</evidence>
<dbReference type="GO" id="GO:0004605">
    <property type="term" value="F:phosphatidate cytidylyltransferase activity"/>
    <property type="evidence" value="ECO:0007669"/>
    <property type="project" value="UniProtKB-EC"/>
</dbReference>
<reference evidence="20 21" key="2">
    <citation type="journal article" date="2017" name="Genome Announc.">
        <title>Draft genome sequence of Aquitalea magnusonii strain H3, a plant growth-promoting bacterium of duckweed Lemna minor.</title>
        <authorList>
            <person name="Ishizawa H."/>
            <person name="Kuroda M."/>
            <person name="Ike M."/>
        </authorList>
    </citation>
    <scope>NUCLEOTIDE SEQUENCE [LARGE SCALE GENOMIC DNA]</scope>
    <source>
        <strain evidence="20 21">H3</strain>
    </source>
</reference>
<evidence type="ECO:0000313" key="20">
    <source>
        <dbReference type="EMBL" id="BBF85587.1"/>
    </source>
</evidence>
<dbReference type="STRING" id="332411.VI06_01615"/>
<dbReference type="Pfam" id="PF01148">
    <property type="entry name" value="CTP_transf_1"/>
    <property type="match status" value="1"/>
</dbReference>
<feature type="transmembrane region" description="Helical" evidence="19">
    <location>
        <begin position="103"/>
        <end position="122"/>
    </location>
</feature>
<dbReference type="GO" id="GO:0016024">
    <property type="term" value="P:CDP-diacylglycerol biosynthetic process"/>
    <property type="evidence" value="ECO:0007669"/>
    <property type="project" value="UniProtKB-UniPathway"/>
</dbReference>
<keyword evidence="10 18" id="KW-0808">Transferase</keyword>
<dbReference type="GO" id="GO:0005886">
    <property type="term" value="C:plasma membrane"/>
    <property type="evidence" value="ECO:0007669"/>
    <property type="project" value="UniProtKB-SubCell"/>
</dbReference>
<evidence type="ECO:0000256" key="17">
    <source>
        <dbReference type="ARBA" id="ARBA00023264"/>
    </source>
</evidence>
<evidence type="ECO:0000256" key="10">
    <source>
        <dbReference type="ARBA" id="ARBA00022679"/>
    </source>
</evidence>
<evidence type="ECO:0000256" key="12">
    <source>
        <dbReference type="ARBA" id="ARBA00022695"/>
    </source>
</evidence>
<dbReference type="EC" id="2.7.7.41" evidence="6 18"/>
<keyword evidence="13 19" id="KW-1133">Transmembrane helix</keyword>
<dbReference type="PANTHER" id="PTHR46382">
    <property type="entry name" value="PHOSPHATIDATE CYTIDYLYLTRANSFERASE"/>
    <property type="match status" value="1"/>
</dbReference>
<comment type="subcellular location">
    <subcellularLocation>
        <location evidence="2">Cell membrane</location>
        <topology evidence="2">Multi-pass membrane protein</topology>
    </subcellularLocation>
</comment>
<comment type="similarity">
    <text evidence="5 18">Belongs to the CDS family.</text>
</comment>
<evidence type="ECO:0000256" key="16">
    <source>
        <dbReference type="ARBA" id="ARBA00023209"/>
    </source>
</evidence>
<evidence type="ECO:0000256" key="18">
    <source>
        <dbReference type="RuleBase" id="RU003938"/>
    </source>
</evidence>
<evidence type="ECO:0000256" key="5">
    <source>
        <dbReference type="ARBA" id="ARBA00010185"/>
    </source>
</evidence>
<sequence length="268" mass="29214">MLKTRILTALVLLPLMLAALFLFPASAWAGFSWLIILLALWEYSRMTGLQGALRWGYLAATSAFAAISWQQGWQMPLAAHVLSLLFWLLVMPLWLARRWTVKTPLLACLLGWVLMLPAWYGFLEWRPQADASHALTLLAVMGLVWVADVAAYFSGKAFGKRKLAPSISPGKSWEGVYGALVGVAVYVVIVSRLGWISVGLPVWALVLLALPLTAVSVCGDLLESWFKRASGIKDSSKLLPGHGGVYDRIDSLIAVLAVSNALRVLGGL</sequence>
<keyword evidence="8" id="KW-1003">Cell membrane</keyword>
<accession>A0A3G9GJ81</accession>